<sequence length="965" mass="107144">MDAPNPLQPYGRNRQSIADIEQELNEIFDNHPQTYRNDAGDPVIPANALVDVFRTFSEHYHGVELITKEEEDQLNMLIESNPGLEVTPTVLLQFIAMRTGGSPQHSPHPESPHEEDTEEYDRGRSEEWERRDHHSRSSSNESAGTSVYRSRPSSRGPPVPPKTPSAESPFDTSRRQRSTPLSKAAPSSWTKRPLPAARRRSVDGGHGRALSDSESSTGGSSSFSRSGRRSRAPSDPNDPNSRSAPNLSISGSFSPPPNIASPPSRPHSRAQSYPESHFVSLNAALSPGGDAYNQYGFSDDHDEDLSNMSGFSSPPIDTEGLYDYSHRSDDDILSGVNSLPMPRRSDSDSDSDSDGEERTLGLVLDRSAASSTVSLEPSERVEALQRTNVELGRKLVDAERTLQNRLTEHELELEEMQARLEEVKSELSATKREEKELRAKERQNTNQIAALESEIAKLQRSLDNSKTAYTSLQKQYQEQCAESERYRNTLRRYDQEIKDLHDQAGLQAIEGSKWAREQANYEERVTFLEGELSIAQQTHAQLEEQKQENMLLKETIDRMRYDMDELRNNASSHVQGGSSGAASAQNTISKSLGAELLSKMGGRWSLDDEDEDDHGEEERSSEGTAVEAEDSSETESEDVIQTIITRTKKKVASRARKFETFRVDEMKEYSDAYTQHEISEFTTSSSIQTDAEPKVLTASFSIQTDELPIEACATQTDPEPIPPPKITIDMEIQTDEIESAIDDETMASSSSTLLPPTPKVKPIEHHDLPPSYSQISSHDQEEHDLHIAAETLKKWHKGISLPFQSVASGVSEDAVEEWKSLKDELGVECMVIDKVIEESVKTGHPRLPKDGRSSRRKSSSRFYNIYNTYVYGNKDHGEASFPGSVAAQVLLCIGASAVVLLAMRPIVVPQYIVASPTYYDRAAWQTFNTMYPAGEGLSPDGTAAVWNLFGRLGGGAARIARGWPT</sequence>
<feature type="compositionally biased region" description="Polar residues" evidence="2">
    <location>
        <begin position="137"/>
        <end position="148"/>
    </location>
</feature>
<feature type="coiled-coil region" evidence="1">
    <location>
        <begin position="381"/>
        <end position="569"/>
    </location>
</feature>
<feature type="region of interest" description="Disordered" evidence="2">
    <location>
        <begin position="99"/>
        <end position="275"/>
    </location>
</feature>
<evidence type="ECO:0000256" key="2">
    <source>
        <dbReference type="SAM" id="MobiDB-lite"/>
    </source>
</evidence>
<protein>
    <submittedName>
        <fullName evidence="3">Uncharacterized protein</fullName>
    </submittedName>
</protein>
<feature type="compositionally biased region" description="Pro residues" evidence="2">
    <location>
        <begin position="254"/>
        <end position="265"/>
    </location>
</feature>
<dbReference type="AlphaFoldDB" id="A0A067PFM6"/>
<dbReference type="OrthoDB" id="432685at2759"/>
<evidence type="ECO:0000313" key="3">
    <source>
        <dbReference type="EMBL" id="KDQ52645.1"/>
    </source>
</evidence>
<name>A0A067PFM6_9AGAM</name>
<keyword evidence="1" id="KW-0175">Coiled coil</keyword>
<feature type="compositionally biased region" description="Low complexity" evidence="2">
    <location>
        <begin position="212"/>
        <end position="225"/>
    </location>
</feature>
<evidence type="ECO:0000256" key="1">
    <source>
        <dbReference type="SAM" id="Coils"/>
    </source>
</evidence>
<feature type="compositionally biased region" description="Basic and acidic residues" evidence="2">
    <location>
        <begin position="107"/>
        <end position="132"/>
    </location>
</feature>
<feature type="compositionally biased region" description="Polar residues" evidence="2">
    <location>
        <begin position="178"/>
        <end position="190"/>
    </location>
</feature>
<keyword evidence="4" id="KW-1185">Reference proteome</keyword>
<feature type="region of interest" description="Disordered" evidence="2">
    <location>
        <begin position="604"/>
        <end position="640"/>
    </location>
</feature>
<feature type="region of interest" description="Disordered" evidence="2">
    <location>
        <begin position="292"/>
        <end position="374"/>
    </location>
</feature>
<proteinExistence type="predicted"/>
<evidence type="ECO:0000313" key="4">
    <source>
        <dbReference type="Proteomes" id="UP000027265"/>
    </source>
</evidence>
<accession>A0A067PFM6</accession>
<dbReference type="HOGENOM" id="CLU_007283_0_0_1"/>
<gene>
    <name evidence="3" type="ORF">JAAARDRAFT_183899</name>
</gene>
<dbReference type="InParanoid" id="A0A067PFM6"/>
<feature type="compositionally biased region" description="Acidic residues" evidence="2">
    <location>
        <begin position="627"/>
        <end position="638"/>
    </location>
</feature>
<feature type="region of interest" description="Disordered" evidence="2">
    <location>
        <begin position="744"/>
        <end position="766"/>
    </location>
</feature>
<dbReference type="Proteomes" id="UP000027265">
    <property type="component" value="Unassembled WGS sequence"/>
</dbReference>
<feature type="compositionally biased region" description="Basic and acidic residues" evidence="2">
    <location>
        <begin position="200"/>
        <end position="211"/>
    </location>
</feature>
<organism evidence="3 4">
    <name type="scientific">Jaapia argillacea MUCL 33604</name>
    <dbReference type="NCBI Taxonomy" id="933084"/>
    <lineage>
        <taxon>Eukaryota</taxon>
        <taxon>Fungi</taxon>
        <taxon>Dikarya</taxon>
        <taxon>Basidiomycota</taxon>
        <taxon>Agaricomycotina</taxon>
        <taxon>Agaricomycetes</taxon>
        <taxon>Agaricomycetidae</taxon>
        <taxon>Jaapiales</taxon>
        <taxon>Jaapiaceae</taxon>
        <taxon>Jaapia</taxon>
    </lineage>
</organism>
<feature type="compositionally biased region" description="Polar residues" evidence="2">
    <location>
        <begin position="237"/>
        <end position="251"/>
    </location>
</feature>
<dbReference type="STRING" id="933084.A0A067PFM6"/>
<dbReference type="EMBL" id="KL197738">
    <property type="protein sequence ID" value="KDQ52645.1"/>
    <property type="molecule type" value="Genomic_DNA"/>
</dbReference>
<reference evidence="4" key="1">
    <citation type="journal article" date="2014" name="Proc. Natl. Acad. Sci. U.S.A.">
        <title>Extensive sampling of basidiomycete genomes demonstrates inadequacy of the white-rot/brown-rot paradigm for wood decay fungi.</title>
        <authorList>
            <person name="Riley R."/>
            <person name="Salamov A.A."/>
            <person name="Brown D.W."/>
            <person name="Nagy L.G."/>
            <person name="Floudas D."/>
            <person name="Held B.W."/>
            <person name="Levasseur A."/>
            <person name="Lombard V."/>
            <person name="Morin E."/>
            <person name="Otillar R."/>
            <person name="Lindquist E.A."/>
            <person name="Sun H."/>
            <person name="LaButti K.M."/>
            <person name="Schmutz J."/>
            <person name="Jabbour D."/>
            <person name="Luo H."/>
            <person name="Baker S.E."/>
            <person name="Pisabarro A.G."/>
            <person name="Walton J.D."/>
            <person name="Blanchette R.A."/>
            <person name="Henrissat B."/>
            <person name="Martin F."/>
            <person name="Cullen D."/>
            <person name="Hibbett D.S."/>
            <person name="Grigoriev I.V."/>
        </authorList>
    </citation>
    <scope>NUCLEOTIDE SEQUENCE [LARGE SCALE GENOMIC DNA]</scope>
    <source>
        <strain evidence="4">MUCL 33604</strain>
    </source>
</reference>